<dbReference type="PANTHER" id="PTHR11749">
    <property type="entry name" value="RIBULOSE-5-PHOSPHATE-3-EPIMERASE"/>
    <property type="match status" value="1"/>
</dbReference>
<dbReference type="CDD" id="cd00429">
    <property type="entry name" value="RPE"/>
    <property type="match status" value="1"/>
</dbReference>
<evidence type="ECO:0000313" key="3">
    <source>
        <dbReference type="EMBL" id="MCP1110412.1"/>
    </source>
</evidence>
<evidence type="ECO:0000313" key="4">
    <source>
        <dbReference type="Proteomes" id="UP001523565"/>
    </source>
</evidence>
<sequence>MFTISPSIYSADLLDLRNVLKGLKGFEHLHLDIDDGNFVRGISFGMDTVKGIASSTNIPLDAHLEVLNPMDYIEPLVEAGVEMICAHVEALEFPSLFLSTVHQYQKKAGLALNIKTPVAFLEPYADQLDQIIFVSCEADVEGLPFRRGVLKKVADARCLFGDKVKIWVDGGVNESNLKSVISAGADGVVLGRAIFGSAEPVLEYERLLKQGRKYQEVKDEIS</sequence>
<dbReference type="InterPro" id="IPR000056">
    <property type="entry name" value="Ribul_P_3_epim-like"/>
</dbReference>
<name>A0ABT1EKW4_9FIRM</name>
<gene>
    <name evidence="3" type="ORF">NK118_09120</name>
</gene>
<dbReference type="Proteomes" id="UP001523565">
    <property type="component" value="Unassembled WGS sequence"/>
</dbReference>
<dbReference type="EMBL" id="JAMZFV010000012">
    <property type="protein sequence ID" value="MCP1110412.1"/>
    <property type="molecule type" value="Genomic_DNA"/>
</dbReference>
<organism evidence="3 4">
    <name type="scientific">Ohessyouella blattaphilus</name>
    <dbReference type="NCBI Taxonomy" id="2949333"/>
    <lineage>
        <taxon>Bacteria</taxon>
        <taxon>Bacillati</taxon>
        <taxon>Bacillota</taxon>
        <taxon>Clostridia</taxon>
        <taxon>Lachnospirales</taxon>
        <taxon>Lachnospiraceae</taxon>
        <taxon>Ohessyouella</taxon>
    </lineage>
</organism>
<dbReference type="Gene3D" id="3.20.20.70">
    <property type="entry name" value="Aldolase class I"/>
    <property type="match status" value="1"/>
</dbReference>
<evidence type="ECO:0000256" key="1">
    <source>
        <dbReference type="ARBA" id="ARBA00022723"/>
    </source>
</evidence>
<keyword evidence="1" id="KW-0479">Metal-binding</keyword>
<dbReference type="Pfam" id="PF00834">
    <property type="entry name" value="Ribul_P_3_epim"/>
    <property type="match status" value="1"/>
</dbReference>
<protein>
    <submittedName>
        <fullName evidence="3">Ribulose-phosphate 3-epimerase</fullName>
    </submittedName>
</protein>
<evidence type="ECO:0000256" key="2">
    <source>
        <dbReference type="ARBA" id="ARBA00023235"/>
    </source>
</evidence>
<dbReference type="RefSeq" id="WP_262069293.1">
    <property type="nucleotide sequence ID" value="NZ_JAMXOC010000012.1"/>
</dbReference>
<keyword evidence="4" id="KW-1185">Reference proteome</keyword>
<dbReference type="InterPro" id="IPR013785">
    <property type="entry name" value="Aldolase_TIM"/>
</dbReference>
<keyword evidence="2" id="KW-0413">Isomerase</keyword>
<proteinExistence type="predicted"/>
<accession>A0ABT1EKW4</accession>
<comment type="caution">
    <text evidence="3">The sequence shown here is derived from an EMBL/GenBank/DDBJ whole genome shotgun (WGS) entry which is preliminary data.</text>
</comment>
<dbReference type="SUPFAM" id="SSF51366">
    <property type="entry name" value="Ribulose-phoshate binding barrel"/>
    <property type="match status" value="1"/>
</dbReference>
<dbReference type="InterPro" id="IPR011060">
    <property type="entry name" value="RibuloseP-bd_barrel"/>
</dbReference>
<reference evidence="3 4" key="1">
    <citation type="journal article" date="2022" name="Genome Biol. Evol.">
        <title>Host diet, physiology and behaviors set the stage for Lachnospiraceae cladogenesis.</title>
        <authorList>
            <person name="Vera-Ponce De Leon A."/>
            <person name="Schneider M."/>
            <person name="Jahnes B.C."/>
            <person name="Sadowski V."/>
            <person name="Camuy-Velez L.A."/>
            <person name="Duan J."/>
            <person name="Sabree Z.L."/>
        </authorList>
    </citation>
    <scope>NUCLEOTIDE SEQUENCE [LARGE SCALE GENOMIC DNA]</scope>
    <source>
        <strain evidence="3 4">PAL227</strain>
    </source>
</reference>